<dbReference type="InterPro" id="IPR014710">
    <property type="entry name" value="RmlC-like_jellyroll"/>
</dbReference>
<proteinExistence type="predicted"/>
<sequence>MGVTSLKVDVSSIVLDLCCCPVFFKEVEVIVLLLLLERLQTTHHFRRTLLATEYGVITAIDVKEGPEKPPYHFQFFTLEPNWLFLPVLLHADMVFYVHKGSGKLTWANDGGTSTIPLREGDLCSLNEGFVFYIQSNLEAKRRKLRIYTMFTNTEDNTFVNATYVLFLSLKLKKFKVF</sequence>
<reference evidence="1 2" key="1">
    <citation type="submission" date="2024-08" db="EMBL/GenBank/DDBJ databases">
        <title>Insights into the chromosomal genome structure of Flemingia macrophylla.</title>
        <authorList>
            <person name="Ding Y."/>
            <person name="Zhao Y."/>
            <person name="Bi W."/>
            <person name="Wu M."/>
            <person name="Zhao G."/>
            <person name="Gong Y."/>
            <person name="Li W."/>
            <person name="Zhang P."/>
        </authorList>
    </citation>
    <scope>NUCLEOTIDE SEQUENCE [LARGE SCALE GENOMIC DNA]</scope>
    <source>
        <strain evidence="1">DYQJB</strain>
        <tissue evidence="1">Leaf</tissue>
    </source>
</reference>
<evidence type="ECO:0000313" key="2">
    <source>
        <dbReference type="Proteomes" id="UP001603857"/>
    </source>
</evidence>
<dbReference type="InterPro" id="IPR011051">
    <property type="entry name" value="RmlC_Cupin_sf"/>
</dbReference>
<dbReference type="InterPro" id="IPR050253">
    <property type="entry name" value="Seed_Storage-Functional"/>
</dbReference>
<name>A0ABD1MRT0_9FABA</name>
<protein>
    <submittedName>
        <fullName evidence="1">Uncharacterized protein</fullName>
    </submittedName>
</protein>
<dbReference type="CDD" id="cd02244">
    <property type="entry name" value="cupin_7S_vicilin-like_N"/>
    <property type="match status" value="1"/>
</dbReference>
<dbReference type="Proteomes" id="UP001603857">
    <property type="component" value="Unassembled WGS sequence"/>
</dbReference>
<dbReference type="EMBL" id="JBGMDY010000004">
    <property type="protein sequence ID" value="KAL2338519.1"/>
    <property type="molecule type" value="Genomic_DNA"/>
</dbReference>
<evidence type="ECO:0000313" key="1">
    <source>
        <dbReference type="EMBL" id="KAL2338519.1"/>
    </source>
</evidence>
<dbReference type="Gene3D" id="2.60.120.10">
    <property type="entry name" value="Jelly Rolls"/>
    <property type="match status" value="1"/>
</dbReference>
<comment type="caution">
    <text evidence="1">The sequence shown here is derived from an EMBL/GenBank/DDBJ whole genome shotgun (WGS) entry which is preliminary data.</text>
</comment>
<dbReference type="SUPFAM" id="SSF51182">
    <property type="entry name" value="RmlC-like cupins"/>
    <property type="match status" value="1"/>
</dbReference>
<organism evidence="1 2">
    <name type="scientific">Flemingia macrophylla</name>
    <dbReference type="NCBI Taxonomy" id="520843"/>
    <lineage>
        <taxon>Eukaryota</taxon>
        <taxon>Viridiplantae</taxon>
        <taxon>Streptophyta</taxon>
        <taxon>Embryophyta</taxon>
        <taxon>Tracheophyta</taxon>
        <taxon>Spermatophyta</taxon>
        <taxon>Magnoliopsida</taxon>
        <taxon>eudicotyledons</taxon>
        <taxon>Gunneridae</taxon>
        <taxon>Pentapetalae</taxon>
        <taxon>rosids</taxon>
        <taxon>fabids</taxon>
        <taxon>Fabales</taxon>
        <taxon>Fabaceae</taxon>
        <taxon>Papilionoideae</taxon>
        <taxon>50 kb inversion clade</taxon>
        <taxon>NPAAA clade</taxon>
        <taxon>indigoferoid/millettioid clade</taxon>
        <taxon>Phaseoleae</taxon>
        <taxon>Flemingia</taxon>
    </lineage>
</organism>
<dbReference type="PANTHER" id="PTHR31189:SF7">
    <property type="entry name" value="OS03G0197300 PROTEIN"/>
    <property type="match status" value="1"/>
</dbReference>
<keyword evidence="2" id="KW-1185">Reference proteome</keyword>
<accession>A0ABD1MRT0</accession>
<gene>
    <name evidence="1" type="ORF">Fmac_012965</name>
</gene>
<dbReference type="AlphaFoldDB" id="A0ABD1MRT0"/>
<dbReference type="PANTHER" id="PTHR31189">
    <property type="entry name" value="OS03G0336100 PROTEIN-RELATED"/>
    <property type="match status" value="1"/>
</dbReference>